<proteinExistence type="predicted"/>
<reference evidence="1 2" key="1">
    <citation type="journal article" date="2021" name="Nat. Plants">
        <title>The Taxus genome provides insights into paclitaxel biosynthesis.</title>
        <authorList>
            <person name="Xiong X."/>
            <person name="Gou J."/>
            <person name="Liao Q."/>
            <person name="Li Y."/>
            <person name="Zhou Q."/>
            <person name="Bi G."/>
            <person name="Li C."/>
            <person name="Du R."/>
            <person name="Wang X."/>
            <person name="Sun T."/>
            <person name="Guo L."/>
            <person name="Liang H."/>
            <person name="Lu P."/>
            <person name="Wu Y."/>
            <person name="Zhang Z."/>
            <person name="Ro D.K."/>
            <person name="Shang Y."/>
            <person name="Huang S."/>
            <person name="Yan J."/>
        </authorList>
    </citation>
    <scope>NUCLEOTIDE SEQUENCE [LARGE SCALE GENOMIC DNA]</scope>
    <source>
        <strain evidence="1">Ta-2019</strain>
    </source>
</reference>
<comment type="caution">
    <text evidence="1">The sequence shown here is derived from an EMBL/GenBank/DDBJ whole genome shotgun (WGS) entry which is preliminary data.</text>
</comment>
<protein>
    <submittedName>
        <fullName evidence="1">Uncharacterized protein</fullName>
    </submittedName>
</protein>
<dbReference type="AlphaFoldDB" id="A0AA38GN31"/>
<organism evidence="1 2">
    <name type="scientific">Taxus chinensis</name>
    <name type="common">Chinese yew</name>
    <name type="synonym">Taxus wallichiana var. chinensis</name>
    <dbReference type="NCBI Taxonomy" id="29808"/>
    <lineage>
        <taxon>Eukaryota</taxon>
        <taxon>Viridiplantae</taxon>
        <taxon>Streptophyta</taxon>
        <taxon>Embryophyta</taxon>
        <taxon>Tracheophyta</taxon>
        <taxon>Spermatophyta</taxon>
        <taxon>Pinopsida</taxon>
        <taxon>Pinidae</taxon>
        <taxon>Conifers II</taxon>
        <taxon>Cupressales</taxon>
        <taxon>Taxaceae</taxon>
        <taxon>Taxus</taxon>
    </lineage>
</organism>
<accession>A0AA38GN31</accession>
<evidence type="ECO:0000313" key="1">
    <source>
        <dbReference type="EMBL" id="KAH9324898.1"/>
    </source>
</evidence>
<dbReference type="Proteomes" id="UP000824469">
    <property type="component" value="Unassembled WGS sequence"/>
</dbReference>
<gene>
    <name evidence="1" type="ORF">KI387_005076</name>
</gene>
<evidence type="ECO:0000313" key="2">
    <source>
        <dbReference type="Proteomes" id="UP000824469"/>
    </source>
</evidence>
<name>A0AA38GN31_TAXCH</name>
<sequence length="61" mass="6835">MRIPEALLVRDINAPPVETMHEFVNVQTKVIDIDVGEGLSMLVVLRFYVDEPVLTPADSIK</sequence>
<dbReference type="EMBL" id="JAHRHJ020000002">
    <property type="protein sequence ID" value="KAH9324898.1"/>
    <property type="molecule type" value="Genomic_DNA"/>
</dbReference>
<keyword evidence="2" id="KW-1185">Reference proteome</keyword>
<feature type="non-terminal residue" evidence="1">
    <location>
        <position position="61"/>
    </location>
</feature>
<feature type="non-terminal residue" evidence="1">
    <location>
        <position position="1"/>
    </location>
</feature>